<sequence>MGPASSADNGQGIKKLSLIYHQPDRLQLPPHHAVMRFQLASLSWGTKGRLLGRL</sequence>
<organism evidence="1 2">
    <name type="scientific">Batillaria attramentaria</name>
    <dbReference type="NCBI Taxonomy" id="370345"/>
    <lineage>
        <taxon>Eukaryota</taxon>
        <taxon>Metazoa</taxon>
        <taxon>Spiralia</taxon>
        <taxon>Lophotrochozoa</taxon>
        <taxon>Mollusca</taxon>
        <taxon>Gastropoda</taxon>
        <taxon>Caenogastropoda</taxon>
        <taxon>Sorbeoconcha</taxon>
        <taxon>Cerithioidea</taxon>
        <taxon>Batillariidae</taxon>
        <taxon>Batillaria</taxon>
    </lineage>
</organism>
<proteinExistence type="predicted"/>
<name>A0ABD0LT28_9CAEN</name>
<accession>A0ABD0LT28</accession>
<dbReference type="Proteomes" id="UP001519460">
    <property type="component" value="Unassembled WGS sequence"/>
</dbReference>
<gene>
    <name evidence="1" type="ORF">BaRGS_00006271</name>
</gene>
<reference evidence="1 2" key="1">
    <citation type="journal article" date="2023" name="Sci. Data">
        <title>Genome assembly of the Korean intertidal mud-creeper Batillaria attramentaria.</title>
        <authorList>
            <person name="Patra A.K."/>
            <person name="Ho P.T."/>
            <person name="Jun S."/>
            <person name="Lee S.J."/>
            <person name="Kim Y."/>
            <person name="Won Y.J."/>
        </authorList>
    </citation>
    <scope>NUCLEOTIDE SEQUENCE [LARGE SCALE GENOMIC DNA]</scope>
    <source>
        <strain evidence="1">Wonlab-2016</strain>
    </source>
</reference>
<protein>
    <submittedName>
        <fullName evidence="1">Uncharacterized protein</fullName>
    </submittedName>
</protein>
<keyword evidence="2" id="KW-1185">Reference proteome</keyword>
<evidence type="ECO:0000313" key="1">
    <source>
        <dbReference type="EMBL" id="KAK7502318.1"/>
    </source>
</evidence>
<dbReference type="AlphaFoldDB" id="A0ABD0LT28"/>
<dbReference type="EMBL" id="JACVVK020000026">
    <property type="protein sequence ID" value="KAK7502318.1"/>
    <property type="molecule type" value="Genomic_DNA"/>
</dbReference>
<evidence type="ECO:0000313" key="2">
    <source>
        <dbReference type="Proteomes" id="UP001519460"/>
    </source>
</evidence>
<feature type="non-terminal residue" evidence="1">
    <location>
        <position position="54"/>
    </location>
</feature>
<comment type="caution">
    <text evidence="1">The sequence shown here is derived from an EMBL/GenBank/DDBJ whole genome shotgun (WGS) entry which is preliminary data.</text>
</comment>